<feature type="domain" description="MHYT" evidence="3">
    <location>
        <begin position="10"/>
        <end position="209"/>
    </location>
</feature>
<dbReference type="Pfam" id="PF03707">
    <property type="entry name" value="MHYT"/>
    <property type="match status" value="2"/>
</dbReference>
<evidence type="ECO:0000313" key="4">
    <source>
        <dbReference type="EMBL" id="KAG1307865.1"/>
    </source>
</evidence>
<keyword evidence="5" id="KW-1185">Reference proteome</keyword>
<protein>
    <recommendedName>
        <fullName evidence="3">MHYT domain-containing protein</fullName>
    </recommendedName>
</protein>
<keyword evidence="2" id="KW-0472">Membrane</keyword>
<dbReference type="Proteomes" id="UP000716291">
    <property type="component" value="Unassembled WGS sequence"/>
</dbReference>
<accession>A0A9P7BRI1</accession>
<feature type="compositionally biased region" description="Basic and acidic residues" evidence="1">
    <location>
        <begin position="434"/>
        <end position="447"/>
    </location>
</feature>
<feature type="region of interest" description="Disordered" evidence="1">
    <location>
        <begin position="396"/>
        <end position="447"/>
    </location>
</feature>
<organism evidence="4 5">
    <name type="scientific">Rhizopus oryzae</name>
    <name type="common">Mucormycosis agent</name>
    <name type="synonym">Rhizopus arrhizus var. delemar</name>
    <dbReference type="NCBI Taxonomy" id="64495"/>
    <lineage>
        <taxon>Eukaryota</taxon>
        <taxon>Fungi</taxon>
        <taxon>Fungi incertae sedis</taxon>
        <taxon>Mucoromycota</taxon>
        <taxon>Mucoromycotina</taxon>
        <taxon>Mucoromycetes</taxon>
        <taxon>Mucorales</taxon>
        <taxon>Mucorineae</taxon>
        <taxon>Rhizopodaceae</taxon>
        <taxon>Rhizopus</taxon>
    </lineage>
</organism>
<dbReference type="InterPro" id="IPR005330">
    <property type="entry name" value="MHYT_dom"/>
</dbReference>
<reference evidence="4" key="1">
    <citation type="journal article" date="2020" name="Microb. Genom.">
        <title>Genetic diversity of clinical and environmental Mucorales isolates obtained from an investigation of mucormycosis cases among solid organ transplant recipients.</title>
        <authorList>
            <person name="Nguyen M.H."/>
            <person name="Kaul D."/>
            <person name="Muto C."/>
            <person name="Cheng S.J."/>
            <person name="Richter R.A."/>
            <person name="Bruno V.M."/>
            <person name="Liu G."/>
            <person name="Beyhan S."/>
            <person name="Sundermann A.J."/>
            <person name="Mounaud S."/>
            <person name="Pasculle A.W."/>
            <person name="Nierman W.C."/>
            <person name="Driscoll E."/>
            <person name="Cumbie R."/>
            <person name="Clancy C.J."/>
            <person name="Dupont C.L."/>
        </authorList>
    </citation>
    <scope>NUCLEOTIDE SEQUENCE</scope>
    <source>
        <strain evidence="4">GL11</strain>
    </source>
</reference>
<dbReference type="PROSITE" id="PS50924">
    <property type="entry name" value="MHYT"/>
    <property type="match status" value="1"/>
</dbReference>
<sequence length="805" mass="88545">MDTTLAIQNYNGGIIVVSYLISVVGAQTTLELLTKRTHIHGLYNWFLLAAAAFVMGAVGIWSMHFIGNQSLTLWVNESAYQLSYKSGYTFASLVVAIACMFLAFAFVGISEKAQLSRIVPSGIFTGLGIVCMHYVGQFAIDYFIIVYKTGYVIGAAIIACVAVTAALYLFFKLREKWMNLWYKRLGCAMLMAMAVCGMHYTALVGTTFHLPPSNAPPPKPKLSPAALIGIISAIVVVACAALIYISLKANIKSVYRNKTNRRLILDCVLFDPMGRVLVKVDGTVPMEQVVYDLNAHVSTKGFNANHPLFLCLFQTSLSTTPVPTSPSSSHRSLQSASDSLFDSIQSQFTDAVQHLQRELCLDPSTDLGLLTDLVVTANTIHPSSLIQKGSEILRRPRTRETRKQSGLPLADGLDESIRGRAGGREGSVLAPWPSKKEVEDEESGMKEARRSLSTMAISIDSLRLSVEDSDGEDLHLFLTRRLTNDKDMSRLLSQGYRFADPVFISKTMAERLRVPVDVMRHCFFDLHQLTNAADAILQTTTEARSVMGVLVLVREGKEVRVLVDRVRRHAIPFKELVLEGVLEKEELEFIQSTLQGQTLLDLTHLTQKAPSERLARALALAAQQLLDLGTYSKPLYQTAVLQPTVIDVPAFGLTAGPCQLLLFATVVNTPGSAVAVNRTLDEPFKCIPLALYRALGPYLTDQAAQAYLDRHPPRPYSMQQQLYLQAGLSEQASSEALGKDPTVSLQPKDLFSLPPPPRSKRKRLSTASPSLPTPLEVFSAPLSILPAKDRFGWIDGLLENLIHHS</sequence>
<dbReference type="PANTHER" id="PTHR35152:SF1">
    <property type="entry name" value="DOMAIN SIGNALLING PROTEIN, PUTATIVE (AFU_ORTHOLOGUE AFUA_5G11310)-RELATED"/>
    <property type="match status" value="1"/>
</dbReference>
<dbReference type="EMBL" id="JAANQT010000869">
    <property type="protein sequence ID" value="KAG1307865.1"/>
    <property type="molecule type" value="Genomic_DNA"/>
</dbReference>
<comment type="caution">
    <text evidence="4">The sequence shown here is derived from an EMBL/GenBank/DDBJ whole genome shotgun (WGS) entry which is preliminary data.</text>
</comment>
<gene>
    <name evidence="4" type="ORF">G6F64_006481</name>
</gene>
<feature type="transmembrane region" description="Helical" evidence="2">
    <location>
        <begin position="12"/>
        <end position="33"/>
    </location>
</feature>
<keyword evidence="2" id="KW-0812">Transmembrane</keyword>
<name>A0A9P7BRI1_RHIOR</name>
<keyword evidence="2" id="KW-1133">Transmembrane helix</keyword>
<feature type="transmembrane region" description="Helical" evidence="2">
    <location>
        <begin position="151"/>
        <end position="173"/>
    </location>
</feature>
<evidence type="ECO:0000256" key="1">
    <source>
        <dbReference type="SAM" id="MobiDB-lite"/>
    </source>
</evidence>
<feature type="transmembrane region" description="Helical" evidence="2">
    <location>
        <begin position="185"/>
        <end position="205"/>
    </location>
</feature>
<evidence type="ECO:0000313" key="5">
    <source>
        <dbReference type="Proteomes" id="UP000716291"/>
    </source>
</evidence>
<feature type="transmembrane region" description="Helical" evidence="2">
    <location>
        <begin position="87"/>
        <end position="109"/>
    </location>
</feature>
<evidence type="ECO:0000256" key="2">
    <source>
        <dbReference type="SAM" id="Phobius"/>
    </source>
</evidence>
<feature type="region of interest" description="Disordered" evidence="1">
    <location>
        <begin position="735"/>
        <end position="768"/>
    </location>
</feature>
<feature type="transmembrane region" description="Helical" evidence="2">
    <location>
        <begin position="121"/>
        <end position="145"/>
    </location>
</feature>
<evidence type="ECO:0000259" key="3">
    <source>
        <dbReference type="PROSITE" id="PS50924"/>
    </source>
</evidence>
<feature type="transmembrane region" description="Helical" evidence="2">
    <location>
        <begin position="225"/>
        <end position="247"/>
    </location>
</feature>
<dbReference type="AlphaFoldDB" id="A0A9P7BRI1"/>
<dbReference type="PANTHER" id="PTHR35152">
    <property type="entry name" value="DOMAIN SIGNALLING PROTEIN, PUTATIVE (AFU_ORTHOLOGUE AFUA_5G11310)-RELATED"/>
    <property type="match status" value="1"/>
</dbReference>
<proteinExistence type="predicted"/>
<feature type="transmembrane region" description="Helical" evidence="2">
    <location>
        <begin position="45"/>
        <end position="67"/>
    </location>
</feature>